<evidence type="ECO:0000313" key="5">
    <source>
        <dbReference type="Proteomes" id="UP000799767"/>
    </source>
</evidence>
<dbReference type="RefSeq" id="XP_033587712.1">
    <property type="nucleotide sequence ID" value="XM_033737419.1"/>
</dbReference>
<dbReference type="InterPro" id="IPR013256">
    <property type="entry name" value="Chromatin_SPT2"/>
</dbReference>
<dbReference type="OrthoDB" id="5430658at2759"/>
<dbReference type="EMBL" id="MU001638">
    <property type="protein sequence ID" value="KAF2481142.1"/>
    <property type="molecule type" value="Genomic_DNA"/>
</dbReference>
<accession>A0A6A6PMC4</accession>
<organism evidence="4 5">
    <name type="scientific">Neohortaea acidophila</name>
    <dbReference type="NCBI Taxonomy" id="245834"/>
    <lineage>
        <taxon>Eukaryota</taxon>
        <taxon>Fungi</taxon>
        <taxon>Dikarya</taxon>
        <taxon>Ascomycota</taxon>
        <taxon>Pezizomycotina</taxon>
        <taxon>Dothideomycetes</taxon>
        <taxon>Dothideomycetidae</taxon>
        <taxon>Mycosphaerellales</taxon>
        <taxon>Teratosphaeriaceae</taxon>
        <taxon>Neohortaea</taxon>
    </lineage>
</organism>
<feature type="compositionally biased region" description="Basic and acidic residues" evidence="3">
    <location>
        <begin position="172"/>
        <end position="191"/>
    </location>
</feature>
<comment type="similarity">
    <text evidence="1">Belongs to the SPT2 family.</text>
</comment>
<feature type="compositionally biased region" description="Acidic residues" evidence="3">
    <location>
        <begin position="263"/>
        <end position="281"/>
    </location>
</feature>
<dbReference type="AlphaFoldDB" id="A0A6A6PMC4"/>
<name>A0A6A6PMC4_9PEZI</name>
<reference evidence="4" key="1">
    <citation type="journal article" date="2020" name="Stud. Mycol.">
        <title>101 Dothideomycetes genomes: a test case for predicting lifestyles and emergence of pathogens.</title>
        <authorList>
            <person name="Haridas S."/>
            <person name="Albert R."/>
            <person name="Binder M."/>
            <person name="Bloem J."/>
            <person name="Labutti K."/>
            <person name="Salamov A."/>
            <person name="Andreopoulos B."/>
            <person name="Baker S."/>
            <person name="Barry K."/>
            <person name="Bills G."/>
            <person name="Bluhm B."/>
            <person name="Cannon C."/>
            <person name="Castanera R."/>
            <person name="Culley D."/>
            <person name="Daum C."/>
            <person name="Ezra D."/>
            <person name="Gonzalez J."/>
            <person name="Henrissat B."/>
            <person name="Kuo A."/>
            <person name="Liang C."/>
            <person name="Lipzen A."/>
            <person name="Lutzoni F."/>
            <person name="Magnuson J."/>
            <person name="Mondo S."/>
            <person name="Nolan M."/>
            <person name="Ohm R."/>
            <person name="Pangilinan J."/>
            <person name="Park H.-J."/>
            <person name="Ramirez L."/>
            <person name="Alfaro M."/>
            <person name="Sun H."/>
            <person name="Tritt A."/>
            <person name="Yoshinaga Y."/>
            <person name="Zwiers L.-H."/>
            <person name="Turgeon B."/>
            <person name="Goodwin S."/>
            <person name="Spatafora J."/>
            <person name="Crous P."/>
            <person name="Grigoriev I."/>
        </authorList>
    </citation>
    <scope>NUCLEOTIDE SEQUENCE</scope>
    <source>
        <strain evidence="4">CBS 113389</strain>
    </source>
</reference>
<evidence type="ECO:0000313" key="4">
    <source>
        <dbReference type="EMBL" id="KAF2481142.1"/>
    </source>
</evidence>
<keyword evidence="5" id="KW-1185">Reference proteome</keyword>
<dbReference type="SMART" id="SM00784">
    <property type="entry name" value="SPT2"/>
    <property type="match status" value="1"/>
</dbReference>
<evidence type="ECO:0000256" key="3">
    <source>
        <dbReference type="SAM" id="MobiDB-lite"/>
    </source>
</evidence>
<evidence type="ECO:0000256" key="2">
    <source>
        <dbReference type="ARBA" id="ARBA00023054"/>
    </source>
</evidence>
<evidence type="ECO:0008006" key="6">
    <source>
        <dbReference type="Google" id="ProtNLM"/>
    </source>
</evidence>
<feature type="compositionally biased region" description="Polar residues" evidence="3">
    <location>
        <begin position="125"/>
        <end position="142"/>
    </location>
</feature>
<feature type="compositionally biased region" description="Low complexity" evidence="3">
    <location>
        <begin position="1"/>
        <end position="36"/>
    </location>
</feature>
<evidence type="ECO:0000256" key="1">
    <source>
        <dbReference type="ARBA" id="ARBA00006461"/>
    </source>
</evidence>
<feature type="compositionally biased region" description="Polar residues" evidence="3">
    <location>
        <begin position="78"/>
        <end position="101"/>
    </location>
</feature>
<dbReference type="Pfam" id="PF08243">
    <property type="entry name" value="SPT2"/>
    <property type="match status" value="1"/>
</dbReference>
<protein>
    <recommendedName>
        <fullName evidence="6">SPT2 chromatin protein-domain-containing protein</fullName>
    </recommendedName>
</protein>
<dbReference type="GeneID" id="54478421"/>
<dbReference type="Proteomes" id="UP000799767">
    <property type="component" value="Unassembled WGS sequence"/>
</dbReference>
<feature type="compositionally biased region" description="Basic and acidic residues" evidence="3">
    <location>
        <begin position="301"/>
        <end position="328"/>
    </location>
</feature>
<feature type="region of interest" description="Disordered" evidence="3">
    <location>
        <begin position="1"/>
        <end position="340"/>
    </location>
</feature>
<gene>
    <name evidence="4" type="ORF">BDY17DRAFT_325858</name>
</gene>
<feature type="compositionally biased region" description="Low complexity" evidence="3">
    <location>
        <begin position="156"/>
        <end position="167"/>
    </location>
</feature>
<proteinExistence type="inferred from homology"/>
<keyword evidence="2" id="KW-0175">Coiled coil</keyword>
<sequence length="340" mass="36195">MSTLSSILSSIGGPTQQTAKPPNASQPRPASQPPASLVNGKVQTANNAAAGIKRKVDSTASQPAYKTAKVEGTGGTNTPGAQPSASRFQLSGKSAVPQSNGGLAKPSVVSATRQVNPKGVAPRQIPTSATSQAPPGGSNQIPQKRGYASVLEKAKAAQMAAQSAGAATIKHRPAEKLTKRQRRQREEEARAQQRANKVAARNGTSSSAQALQKKPQDTSVKGNIPRAPAPLSYKGTARASNPAEKKTRGQPQDKYGGYASWSDLDEAEDDEEEQYDSDASSDMEGGFNDVEEEEMLALRAARKEDQAMLEEEERHKREKLERKRKLEALSKNAASAKKRF</sequence>